<dbReference type="GO" id="GO:0005886">
    <property type="term" value="C:plasma membrane"/>
    <property type="evidence" value="ECO:0000318"/>
    <property type="project" value="GO_Central"/>
</dbReference>
<keyword evidence="12" id="KW-0628">Postsynaptic cell membrane</keyword>
<evidence type="ECO:0000256" key="15">
    <source>
        <dbReference type="ARBA" id="ARBA00034104"/>
    </source>
</evidence>
<evidence type="ECO:0000259" key="21">
    <source>
        <dbReference type="Pfam" id="PF02931"/>
    </source>
</evidence>
<dbReference type="FunFam" id="1.20.58.390:FF:000147">
    <property type="entry name" value="Uncharacterized protein"/>
    <property type="match status" value="1"/>
</dbReference>
<feature type="domain" description="Neurotransmitter-gated ion-channel transmembrane" evidence="22">
    <location>
        <begin position="243"/>
        <end position="450"/>
    </location>
</feature>
<evidence type="ECO:0000256" key="20">
    <source>
        <dbReference type="RuleBase" id="RU000687"/>
    </source>
</evidence>
<dbReference type="GO" id="GO:0045202">
    <property type="term" value="C:synapse"/>
    <property type="evidence" value="ECO:0000318"/>
    <property type="project" value="GO_Central"/>
</dbReference>
<sequence>MTLQFTSLLLSAILLGRAECNRICSLNDVLQNISLASIPGANIRPVKNWQTPSEVFIHVTLYSIVSLDTSSQTLTTYIWLYLKWKNEFISWNPVDFCDIDEVTSLGDTLWKPDLYIYQLVEPDDKNPVIPYYRIQNDGDIVSSKPLRIISSCNINIFKFPFDTQTCNLTFGSFIYTVEDIIMFPSLNSSEVSQLSLDSFVSKGDWSLLDVAVVNQSLVGDGQFSEVTYMITMKRSSVVFVINLIVPACFLIFLDFASMFIRIGETLEFKITIVLGFSVLLLILNDMMPSSDNPPMLGIFCVVCLAIMVISILGCILTNYMLTLSDMQPNVPNWIKTLILKHLARILFFKLYKNEQNLVVSVDTDPGVSKAYNQPDMELQKKKKDSDKEIKITPEVRLLKKLLDEVLKINQNLKLSKNEQDAKSEWYMAALVVDRLILFLYLIIVIIIFIVLIIVWAK</sequence>
<feature type="domain" description="Neurotransmitter-gated ion-channel ligand-binding" evidence="21">
    <location>
        <begin position="42"/>
        <end position="235"/>
    </location>
</feature>
<dbReference type="PANTHER" id="PTHR18945">
    <property type="entry name" value="NEUROTRANSMITTER GATED ION CHANNEL"/>
    <property type="match status" value="1"/>
</dbReference>
<dbReference type="InterPro" id="IPR049944">
    <property type="entry name" value="LGIC_TM_5-HT3"/>
</dbReference>
<evidence type="ECO:0000256" key="1">
    <source>
        <dbReference type="ARBA" id="ARBA00022448"/>
    </source>
</evidence>
<evidence type="ECO:0000256" key="19">
    <source>
        <dbReference type="ARBA" id="ARBA00037540"/>
    </source>
</evidence>
<evidence type="ECO:0000256" key="12">
    <source>
        <dbReference type="ARBA" id="ARBA00023257"/>
    </source>
</evidence>
<keyword evidence="9" id="KW-1015">Disulfide bond</keyword>
<feature type="chain" id="PRO_5044517732" evidence="20">
    <location>
        <begin position="21"/>
        <end position="457"/>
    </location>
</feature>
<dbReference type="PRINTS" id="PR00252">
    <property type="entry name" value="NRIONCHANNEL"/>
</dbReference>
<keyword evidence="10" id="KW-0675">Receptor</keyword>
<dbReference type="Proteomes" id="UP000008143">
    <property type="component" value="Chromosome 4"/>
</dbReference>
<dbReference type="GeneID" id="100494266"/>
<dbReference type="GO" id="GO:0034220">
    <property type="term" value="P:monoatomic ion transmembrane transport"/>
    <property type="evidence" value="ECO:0000318"/>
    <property type="project" value="GO_Central"/>
</dbReference>
<keyword evidence="3 20" id="KW-0812">Transmembrane</keyword>
<comment type="function">
    <text evidence="19">Forms serotonin (5-hydroxytryptamine/5-HT3)-activated cation-selective channel complexes, which when activated cause fast, depolarizing responses in neurons.</text>
</comment>
<dbReference type="InterPro" id="IPR006029">
    <property type="entry name" value="Neurotrans-gated_channel_TM"/>
</dbReference>
<comment type="catalytic activity">
    <reaction evidence="18">
        <text>Ca(2+)(in) = Ca(2+)(out)</text>
        <dbReference type="Rhea" id="RHEA:29671"/>
        <dbReference type="ChEBI" id="CHEBI:29108"/>
    </reaction>
</comment>
<evidence type="ECO:0000313" key="23">
    <source>
        <dbReference type="Ensembl" id="ENSXETP00000074411"/>
    </source>
</evidence>
<keyword evidence="14 20" id="KW-0407">Ion channel</keyword>
<dbReference type="GO" id="GO:0022850">
    <property type="term" value="F:serotonin-gated monoatomic cation channel activity"/>
    <property type="evidence" value="ECO:0000318"/>
    <property type="project" value="GO_Central"/>
</dbReference>
<dbReference type="OrthoDB" id="6097796at2759"/>
<evidence type="ECO:0000256" key="11">
    <source>
        <dbReference type="ARBA" id="ARBA00023180"/>
    </source>
</evidence>
<dbReference type="GO" id="GO:0007268">
    <property type="term" value="P:chemical synaptic transmission"/>
    <property type="evidence" value="ECO:0000318"/>
    <property type="project" value="GO_Central"/>
</dbReference>
<dbReference type="SUPFAM" id="SSF63712">
    <property type="entry name" value="Nicotinic receptor ligand binding domain-like"/>
    <property type="match status" value="1"/>
</dbReference>
<keyword evidence="2" id="KW-1003">Cell membrane</keyword>
<evidence type="ECO:0000256" key="8">
    <source>
        <dbReference type="ARBA" id="ARBA00023136"/>
    </source>
</evidence>
<dbReference type="CDD" id="cd19063">
    <property type="entry name" value="LGIC_TM_5-HT3"/>
    <property type="match status" value="1"/>
</dbReference>
<feature type="signal peptide" evidence="20">
    <location>
        <begin position="1"/>
        <end position="20"/>
    </location>
</feature>
<evidence type="ECO:0000256" key="14">
    <source>
        <dbReference type="ARBA" id="ARBA00023303"/>
    </source>
</evidence>
<evidence type="ECO:0000256" key="16">
    <source>
        <dbReference type="ARBA" id="ARBA00034430"/>
    </source>
</evidence>
<keyword evidence="6" id="KW-0770">Synapse</keyword>
<name>A0A6I8R1L1_XENTR</name>
<dbReference type="InterPro" id="IPR036734">
    <property type="entry name" value="Neur_chan_lig-bd_sf"/>
</dbReference>
<keyword evidence="5 20" id="KW-1133">Transmembrane helix</keyword>
<dbReference type="GO" id="GO:1904315">
    <property type="term" value="F:transmitter-gated monoatomic ion channel activity involved in regulation of postsynaptic membrane potential"/>
    <property type="evidence" value="ECO:0000318"/>
    <property type="project" value="GO_Central"/>
</dbReference>
<dbReference type="AGR" id="Xenbase:XB-GENE-29082107"/>
<evidence type="ECO:0000256" key="4">
    <source>
        <dbReference type="ARBA" id="ARBA00022729"/>
    </source>
</evidence>
<reference evidence="23" key="1">
    <citation type="journal article" date="2010" name="Science">
        <title>The genome of the Western clawed frog Xenopus tropicalis.</title>
        <authorList>
            <person name="Hellsten U."/>
            <person name="Harland R.M."/>
            <person name="Gilchrist M.J."/>
            <person name="Hendrix D."/>
            <person name="Jurka J."/>
            <person name="Kapitonov V."/>
            <person name="Ovcharenko I."/>
            <person name="Putnam N.H."/>
            <person name="Shu S."/>
            <person name="Taher L."/>
            <person name="Blitz I.L."/>
            <person name="Blumberg B."/>
            <person name="Dichmann D.S."/>
            <person name="Dubchak I."/>
            <person name="Amaya E."/>
            <person name="Detter J.C."/>
            <person name="Fletcher R."/>
            <person name="Gerhard D.S."/>
            <person name="Goodstein D."/>
            <person name="Graves T."/>
            <person name="Grigoriev I.V."/>
            <person name="Grimwood J."/>
            <person name="Kawashima T."/>
            <person name="Lindquist E."/>
            <person name="Lucas S.M."/>
            <person name="Mead P.E."/>
            <person name="Mitros T."/>
            <person name="Ogino H."/>
            <person name="Ohta Y."/>
            <person name="Poliakov A.V."/>
            <person name="Pollet N."/>
            <person name="Robert J."/>
            <person name="Salamov A."/>
            <person name="Sater A.K."/>
            <person name="Schmutz J."/>
            <person name="Terry A."/>
            <person name="Vize P.D."/>
            <person name="Warren W.C."/>
            <person name="Wells D."/>
            <person name="Wills A."/>
            <person name="Wilson R.K."/>
            <person name="Zimmerman L.B."/>
            <person name="Zorn A.M."/>
            <person name="Grainger R."/>
            <person name="Grammer T."/>
            <person name="Khokha M.K."/>
            <person name="Richardson P.M."/>
            <person name="Rokhsar D.S."/>
        </authorList>
    </citation>
    <scope>NUCLEOTIDE SEQUENCE [LARGE SCALE GENOMIC DNA]</scope>
    <source>
        <strain evidence="23">Nigerian</strain>
    </source>
</reference>
<evidence type="ECO:0000259" key="22">
    <source>
        <dbReference type="Pfam" id="PF02932"/>
    </source>
</evidence>
<keyword evidence="24" id="KW-1185">Reference proteome</keyword>
<dbReference type="GeneTree" id="ENSGT00940000160721"/>
<gene>
    <name evidence="23 25 26" type="primary">LOC100494266</name>
</gene>
<dbReference type="InterPro" id="IPR036719">
    <property type="entry name" value="Neuro-gated_channel_TM_sf"/>
</dbReference>
<proteinExistence type="inferred from homology"/>
<comment type="catalytic activity">
    <reaction evidence="17">
        <text>Na(+)(in) = Na(+)(out)</text>
        <dbReference type="Rhea" id="RHEA:34963"/>
        <dbReference type="ChEBI" id="CHEBI:29101"/>
    </reaction>
</comment>
<keyword evidence="1 20" id="KW-0813">Transport</keyword>
<reference evidence="25" key="3">
    <citation type="submission" date="2025-04" db="UniProtKB">
        <authorList>
            <consortium name="RefSeq"/>
        </authorList>
    </citation>
    <scope>IDENTIFICATION</scope>
    <source>
        <strain evidence="25">Nigerian</strain>
        <tissue evidence="25">Liver and blood</tissue>
    </source>
</reference>
<dbReference type="AlphaFoldDB" id="A0A6I8R1L1"/>
<evidence type="ECO:0000256" key="3">
    <source>
        <dbReference type="ARBA" id="ARBA00022692"/>
    </source>
</evidence>
<dbReference type="InterPro" id="IPR018000">
    <property type="entry name" value="Neurotransmitter_ion_chnl_CS"/>
</dbReference>
<dbReference type="PROSITE" id="PS00236">
    <property type="entry name" value="NEUROTR_ION_CHANNEL"/>
    <property type="match status" value="1"/>
</dbReference>
<keyword evidence="11" id="KW-0325">Glycoprotein</keyword>
<dbReference type="OMA" id="PVRDHTH"/>
<feature type="transmembrane region" description="Helical" evidence="20">
    <location>
        <begin position="237"/>
        <end position="260"/>
    </location>
</feature>
<dbReference type="Pfam" id="PF02931">
    <property type="entry name" value="Neur_chan_LBD"/>
    <property type="match status" value="1"/>
</dbReference>
<dbReference type="GO" id="GO:0005231">
    <property type="term" value="F:excitatory extracellular ligand-gated monoatomic ion channel activity"/>
    <property type="evidence" value="ECO:0000318"/>
    <property type="project" value="GO_Central"/>
</dbReference>
<accession>A0A6I8R1L1</accession>
<dbReference type="InterPro" id="IPR006201">
    <property type="entry name" value="Neur_channel"/>
</dbReference>
<evidence type="ECO:0000256" key="2">
    <source>
        <dbReference type="ARBA" id="ARBA00022475"/>
    </source>
</evidence>
<keyword evidence="7 20" id="KW-0406">Ion transport</keyword>
<evidence type="ECO:0000256" key="10">
    <source>
        <dbReference type="ARBA" id="ARBA00023170"/>
    </source>
</evidence>
<evidence type="ECO:0000256" key="13">
    <source>
        <dbReference type="ARBA" id="ARBA00023286"/>
    </source>
</evidence>
<protein>
    <submittedName>
        <fullName evidence="23 25">5-hydroxytryptamine receptor 3A-like</fullName>
    </submittedName>
</protein>
<feature type="transmembrane region" description="Helical" evidence="20">
    <location>
        <begin position="295"/>
        <end position="321"/>
    </location>
</feature>
<comment type="subcellular location">
    <subcellularLocation>
        <location evidence="15">Postsynaptic cell membrane</location>
        <topology evidence="15">Multi-pass membrane protein</topology>
    </subcellularLocation>
</comment>
<comment type="similarity">
    <text evidence="20">Belongs to the ligand-gated ion channel (TC 1.A.9) family.</text>
</comment>
<dbReference type="InterPro" id="IPR038050">
    <property type="entry name" value="Neuro_actylchol_rec"/>
</dbReference>
<organism evidence="23">
    <name type="scientific">Xenopus tropicalis</name>
    <name type="common">Western clawed frog</name>
    <name type="synonym">Silurana tropicalis</name>
    <dbReference type="NCBI Taxonomy" id="8364"/>
    <lineage>
        <taxon>Eukaryota</taxon>
        <taxon>Metazoa</taxon>
        <taxon>Chordata</taxon>
        <taxon>Craniata</taxon>
        <taxon>Vertebrata</taxon>
        <taxon>Euteleostomi</taxon>
        <taxon>Amphibia</taxon>
        <taxon>Batrachia</taxon>
        <taxon>Anura</taxon>
        <taxon>Pipoidea</taxon>
        <taxon>Pipidae</taxon>
        <taxon>Xenopodinae</taxon>
        <taxon>Xenopus</taxon>
        <taxon>Silurana</taxon>
    </lineage>
</organism>
<dbReference type="Gene3D" id="2.70.170.10">
    <property type="entry name" value="Neurotransmitter-gated ion-channel ligand-binding domain"/>
    <property type="match status" value="1"/>
</dbReference>
<dbReference type="Bgee" id="ENSXETG00000032337">
    <property type="expression patterns" value="Expressed in embryo and 1 other cell type or tissue"/>
</dbReference>
<evidence type="ECO:0000313" key="25">
    <source>
        <dbReference type="RefSeq" id="XP_002932551.2"/>
    </source>
</evidence>
<dbReference type="Ensembl" id="ENSXETT00000100517">
    <property type="protein sequence ID" value="ENSXETP00000074411"/>
    <property type="gene ID" value="ENSXETG00000032337"/>
</dbReference>
<dbReference type="Gene3D" id="1.20.58.390">
    <property type="entry name" value="Neurotransmitter-gated ion-channel transmembrane domain"/>
    <property type="match status" value="2"/>
</dbReference>
<dbReference type="Xenbase" id="XB-GENE-29082107">
    <property type="gene designation" value="LOC100494266"/>
</dbReference>
<keyword evidence="4 20" id="KW-0732">Signal</keyword>
<dbReference type="GO" id="GO:0043005">
    <property type="term" value="C:neuron projection"/>
    <property type="evidence" value="ECO:0000318"/>
    <property type="project" value="GO_Central"/>
</dbReference>
<evidence type="ECO:0000256" key="6">
    <source>
        <dbReference type="ARBA" id="ARBA00023018"/>
    </source>
</evidence>
<dbReference type="GO" id="GO:0045211">
    <property type="term" value="C:postsynaptic membrane"/>
    <property type="evidence" value="ECO:0007669"/>
    <property type="project" value="UniProtKB-SubCell"/>
</dbReference>
<keyword evidence="8 20" id="KW-0472">Membrane</keyword>
<feature type="transmembrane region" description="Helical" evidence="20">
    <location>
        <begin position="266"/>
        <end position="283"/>
    </location>
</feature>
<keyword evidence="13" id="KW-1071">Ligand-gated ion channel</keyword>
<dbReference type="GO" id="GO:1902495">
    <property type="term" value="C:transmembrane transporter complex"/>
    <property type="evidence" value="ECO:0000318"/>
    <property type="project" value="GO_Central"/>
</dbReference>
<evidence type="ECO:0000313" key="26">
    <source>
        <dbReference type="Xenbase" id="XB-GENE-29082107"/>
    </source>
</evidence>
<reference evidence="23" key="2">
    <citation type="submission" date="2020-05" db="UniProtKB">
        <authorList>
            <consortium name="Ensembl"/>
        </authorList>
    </citation>
    <scope>IDENTIFICATION</scope>
</reference>
<dbReference type="GO" id="GO:0042391">
    <property type="term" value="P:regulation of membrane potential"/>
    <property type="evidence" value="ECO:0000318"/>
    <property type="project" value="GO_Central"/>
</dbReference>
<dbReference type="RefSeq" id="XP_002932551.2">
    <property type="nucleotide sequence ID" value="XM_002932505.5"/>
</dbReference>
<dbReference type="Pfam" id="PF02932">
    <property type="entry name" value="Neur_chan_memb"/>
    <property type="match status" value="1"/>
</dbReference>
<dbReference type="SUPFAM" id="SSF90112">
    <property type="entry name" value="Neurotransmitter-gated ion-channel transmembrane pore"/>
    <property type="match status" value="1"/>
</dbReference>
<feature type="transmembrane region" description="Helical" evidence="20">
    <location>
        <begin position="435"/>
        <end position="456"/>
    </location>
</feature>
<evidence type="ECO:0000256" key="7">
    <source>
        <dbReference type="ARBA" id="ARBA00023065"/>
    </source>
</evidence>
<evidence type="ECO:0000256" key="9">
    <source>
        <dbReference type="ARBA" id="ARBA00023157"/>
    </source>
</evidence>
<dbReference type="KEGG" id="xtr:100494266"/>
<comment type="catalytic activity">
    <reaction evidence="16">
        <text>K(+)(in) = K(+)(out)</text>
        <dbReference type="Rhea" id="RHEA:29463"/>
        <dbReference type="ChEBI" id="CHEBI:29103"/>
    </reaction>
</comment>
<evidence type="ECO:0000256" key="17">
    <source>
        <dbReference type="ARBA" id="ARBA00036239"/>
    </source>
</evidence>
<evidence type="ECO:0000313" key="24">
    <source>
        <dbReference type="Proteomes" id="UP000008143"/>
    </source>
</evidence>
<dbReference type="FunFam" id="2.70.170.10:FF:000017">
    <property type="entry name" value="5-hydroxytryptamine receptor 3A"/>
    <property type="match status" value="1"/>
</dbReference>
<evidence type="ECO:0000256" key="18">
    <source>
        <dbReference type="ARBA" id="ARBA00036634"/>
    </source>
</evidence>
<dbReference type="InterPro" id="IPR006202">
    <property type="entry name" value="Neur_chan_lig-bd"/>
</dbReference>
<evidence type="ECO:0000256" key="5">
    <source>
        <dbReference type="ARBA" id="ARBA00022989"/>
    </source>
</evidence>